<dbReference type="Pfam" id="PF00639">
    <property type="entry name" value="Rotamase"/>
    <property type="match status" value="1"/>
</dbReference>
<dbReference type="HAMAP" id="MF_01145">
    <property type="entry name" value="Foldase_PrsA"/>
    <property type="match status" value="1"/>
</dbReference>
<evidence type="ECO:0000256" key="11">
    <source>
        <dbReference type="HAMAP-Rule" id="MF_01145"/>
    </source>
</evidence>
<dbReference type="PROSITE" id="PS50198">
    <property type="entry name" value="PPIC_PPIASE_2"/>
    <property type="match status" value="1"/>
</dbReference>
<dbReference type="InterPro" id="IPR027304">
    <property type="entry name" value="Trigger_fact/SurA_dom_sf"/>
</dbReference>
<dbReference type="Pfam" id="PF13624">
    <property type="entry name" value="SurA_N_3"/>
    <property type="match status" value="1"/>
</dbReference>
<evidence type="ECO:0000313" key="16">
    <source>
        <dbReference type="Proteomes" id="UP001637994"/>
    </source>
</evidence>
<dbReference type="Proteomes" id="UP001637994">
    <property type="component" value="Unassembled WGS sequence"/>
</dbReference>
<dbReference type="Gene3D" id="1.10.4030.10">
    <property type="entry name" value="Porin chaperone SurA, peptide-binding domain"/>
    <property type="match status" value="1"/>
</dbReference>
<dbReference type="SUPFAM" id="SSF109998">
    <property type="entry name" value="Triger factor/SurA peptide-binding domain-like"/>
    <property type="match status" value="1"/>
</dbReference>
<proteinExistence type="inferred from homology"/>
<sequence>MKKKLLTIMLASTMVLGACGNQASNEKNADQKVSSQEAAKELGKDNIAIVNGEKISKDDYKKEMQFYGAMLASRQNLKNSIVQMMVQDKLIADDMKKNKIEVADKDVNDSFMNSVKQFGGQEQFDKMLDDYNMDVEKFKETVKKDLMYQKHREWFNKEHPVTDDEIKKYYEDNKDQFAKRDAAHILVADENTAKEIKEKLNNGEDFAALAKEYSTDTANAANGGELGTFSKGQMVKEFEDAVFALKEGEISDPVKTQFGYHIIKLNKIADSLEDNKEAIKKTLEDKKYSDYIKELNEKANVVTETSLAKDKSTEEKLNEANKEDKKDTEEATEKGNKEDSKSDEKEAETKEDEADKKDNN</sequence>
<dbReference type="GO" id="GO:0003755">
    <property type="term" value="F:peptidyl-prolyl cis-trans isomerase activity"/>
    <property type="evidence" value="ECO:0007669"/>
    <property type="project" value="UniProtKB-EC"/>
</dbReference>
<comment type="function">
    <text evidence="11">Plays a major role in protein secretion by helping the post-translocational extracellular folding of several secreted proteins.</text>
</comment>
<feature type="chain" id="PRO_5047071571" description="Foldase protein PrsA" evidence="13">
    <location>
        <begin position="18"/>
        <end position="360"/>
    </location>
</feature>
<dbReference type="InterPro" id="IPR050245">
    <property type="entry name" value="PrsA_foldase"/>
</dbReference>
<reference evidence="15 16" key="1">
    <citation type="journal article" date="2025" name="Anaerobe">
        <title>Description of Anaerococcus kampingiae sp. nov., Anaerococcus groningensis sp. nov., Anaerococcus martiniensis sp. nov., and Anaerococcus cruorum sp. nov., isolated from human clinical specimens.</title>
        <authorList>
            <person name="Boiten K.E."/>
            <person name="Meijer J."/>
            <person name="van Wezel E.M."/>
            <person name="Veloo A.C.M."/>
        </authorList>
    </citation>
    <scope>NUCLEOTIDE SEQUENCE [LARGE SCALE GENOMIC DNA]</scope>
    <source>
        <strain evidence="15 16">ENR0874</strain>
    </source>
</reference>
<keyword evidence="9 11" id="KW-0413">Isomerase</keyword>
<dbReference type="EC" id="5.2.1.8" evidence="11"/>
<evidence type="ECO:0000256" key="13">
    <source>
        <dbReference type="SAM" id="SignalP"/>
    </source>
</evidence>
<dbReference type="EMBL" id="JBGMEF010000018">
    <property type="protein sequence ID" value="MFO3667067.1"/>
    <property type="molecule type" value="Genomic_DNA"/>
</dbReference>
<evidence type="ECO:0000313" key="15">
    <source>
        <dbReference type="EMBL" id="MFO3667067.1"/>
    </source>
</evidence>
<comment type="catalytic activity">
    <reaction evidence="1 11">
        <text>[protein]-peptidylproline (omega=180) = [protein]-peptidylproline (omega=0)</text>
        <dbReference type="Rhea" id="RHEA:16237"/>
        <dbReference type="Rhea" id="RHEA-COMP:10747"/>
        <dbReference type="Rhea" id="RHEA-COMP:10748"/>
        <dbReference type="ChEBI" id="CHEBI:83833"/>
        <dbReference type="ChEBI" id="CHEBI:83834"/>
        <dbReference type="EC" id="5.2.1.8"/>
    </reaction>
</comment>
<protein>
    <recommendedName>
        <fullName evidence="11">Foldase protein PrsA</fullName>
        <ecNumber evidence="11">5.2.1.8</ecNumber>
    </recommendedName>
</protein>
<dbReference type="SUPFAM" id="SSF54534">
    <property type="entry name" value="FKBP-like"/>
    <property type="match status" value="1"/>
</dbReference>
<comment type="caution">
    <text evidence="15">The sequence shown here is derived from an EMBL/GenBank/DDBJ whole genome shotgun (WGS) entry which is preliminary data.</text>
</comment>
<keyword evidence="8 11" id="KW-0564">Palmitate</keyword>
<dbReference type="Gene3D" id="3.10.50.40">
    <property type="match status" value="1"/>
</dbReference>
<dbReference type="PANTHER" id="PTHR47245">
    <property type="entry name" value="PEPTIDYLPROLYL ISOMERASE"/>
    <property type="match status" value="1"/>
</dbReference>
<feature type="compositionally biased region" description="Basic and acidic residues" evidence="12">
    <location>
        <begin position="307"/>
        <end position="360"/>
    </location>
</feature>
<evidence type="ECO:0000256" key="1">
    <source>
        <dbReference type="ARBA" id="ARBA00000971"/>
    </source>
</evidence>
<keyword evidence="6 11" id="KW-0697">Rotamase</keyword>
<evidence type="ECO:0000256" key="3">
    <source>
        <dbReference type="ARBA" id="ARBA00006071"/>
    </source>
</evidence>
<evidence type="ECO:0000256" key="7">
    <source>
        <dbReference type="ARBA" id="ARBA00023136"/>
    </source>
</evidence>
<evidence type="ECO:0000256" key="4">
    <source>
        <dbReference type="ARBA" id="ARBA00022475"/>
    </source>
</evidence>
<keyword evidence="16" id="KW-1185">Reference proteome</keyword>
<evidence type="ECO:0000256" key="12">
    <source>
        <dbReference type="SAM" id="MobiDB-lite"/>
    </source>
</evidence>
<evidence type="ECO:0000256" key="6">
    <source>
        <dbReference type="ARBA" id="ARBA00023110"/>
    </source>
</evidence>
<name>A0ABW9MF41_9FIRM</name>
<dbReference type="PROSITE" id="PS51257">
    <property type="entry name" value="PROKAR_LIPOPROTEIN"/>
    <property type="match status" value="1"/>
</dbReference>
<keyword evidence="4 11" id="KW-1003">Cell membrane</keyword>
<evidence type="ECO:0000259" key="14">
    <source>
        <dbReference type="PROSITE" id="PS50198"/>
    </source>
</evidence>
<evidence type="ECO:0000256" key="10">
    <source>
        <dbReference type="ARBA" id="ARBA00023288"/>
    </source>
</evidence>
<evidence type="ECO:0000256" key="5">
    <source>
        <dbReference type="ARBA" id="ARBA00022729"/>
    </source>
</evidence>
<feature type="signal peptide" evidence="13">
    <location>
        <begin position="1"/>
        <end position="17"/>
    </location>
</feature>
<dbReference type="RefSeq" id="WP_106460274.1">
    <property type="nucleotide sequence ID" value="NZ_JBGMEF010000018.1"/>
</dbReference>
<keyword evidence="7 11" id="KW-0472">Membrane</keyword>
<evidence type="ECO:0000256" key="9">
    <source>
        <dbReference type="ARBA" id="ARBA00023235"/>
    </source>
</evidence>
<gene>
    <name evidence="11" type="primary">prsA</name>
    <name evidence="15" type="ORF">ACCQ42_04710</name>
</gene>
<organism evidence="15 16">
    <name type="scientific">Anaerococcus kampingae</name>
    <dbReference type="NCBI Taxonomy" id="3115614"/>
    <lineage>
        <taxon>Bacteria</taxon>
        <taxon>Bacillati</taxon>
        <taxon>Bacillota</taxon>
        <taxon>Tissierellia</taxon>
        <taxon>Tissierellales</taxon>
        <taxon>Peptoniphilaceae</taxon>
        <taxon>Anaerococcus</taxon>
    </lineage>
</organism>
<evidence type="ECO:0000256" key="2">
    <source>
        <dbReference type="ARBA" id="ARBA00004193"/>
    </source>
</evidence>
<dbReference type="InterPro" id="IPR046357">
    <property type="entry name" value="PPIase_dom_sf"/>
</dbReference>
<comment type="subcellular location">
    <subcellularLocation>
        <location evidence="2 11">Cell membrane</location>
        <topology evidence="2 11">Lipid-anchor</topology>
    </subcellularLocation>
</comment>
<dbReference type="InterPro" id="IPR000297">
    <property type="entry name" value="PPIase_PpiC"/>
</dbReference>
<keyword evidence="5 11" id="KW-0732">Signal</keyword>
<dbReference type="PANTHER" id="PTHR47245:SF1">
    <property type="entry name" value="FOLDASE PROTEIN PRSA"/>
    <property type="match status" value="1"/>
</dbReference>
<evidence type="ECO:0000256" key="8">
    <source>
        <dbReference type="ARBA" id="ARBA00023139"/>
    </source>
</evidence>
<feature type="region of interest" description="Disordered" evidence="12">
    <location>
        <begin position="302"/>
        <end position="360"/>
    </location>
</feature>
<accession>A0ABW9MF41</accession>
<comment type="similarity">
    <text evidence="3 11">Belongs to the PrsA family.</text>
</comment>
<feature type="domain" description="PpiC" evidence="14">
    <location>
        <begin position="177"/>
        <end position="267"/>
    </location>
</feature>
<keyword evidence="10 11" id="KW-0449">Lipoprotein</keyword>
<dbReference type="InterPro" id="IPR023059">
    <property type="entry name" value="Foldase_PrsA"/>
</dbReference>